<evidence type="ECO:0000313" key="5">
    <source>
        <dbReference type="Proteomes" id="UP000285211"/>
    </source>
</evidence>
<comment type="caution">
    <text evidence="4">The sequence shown here is derived from an EMBL/GenBank/DDBJ whole genome shotgun (WGS) entry which is preliminary data.</text>
</comment>
<proteinExistence type="predicted"/>
<protein>
    <submittedName>
        <fullName evidence="4">DUF3887 domain-containing protein</fullName>
    </submittedName>
</protein>
<feature type="domain" description="DUF3887" evidence="3">
    <location>
        <begin position="32"/>
        <end position="115"/>
    </location>
</feature>
<name>A0A3S2UGS2_9FLAO</name>
<dbReference type="CDD" id="cd12797">
    <property type="entry name" value="M23_peptidase"/>
    <property type="match status" value="1"/>
</dbReference>
<dbReference type="AlphaFoldDB" id="A0A3S2UGS2"/>
<dbReference type="Pfam" id="PF13026">
    <property type="entry name" value="DUF3887"/>
    <property type="match status" value="1"/>
</dbReference>
<dbReference type="PANTHER" id="PTHR21666:SF270">
    <property type="entry name" value="MUREIN HYDROLASE ACTIVATOR ENVC"/>
    <property type="match status" value="1"/>
</dbReference>
<dbReference type="RefSeq" id="WP_128196730.1">
    <property type="nucleotide sequence ID" value="NZ_SACJ01000010.1"/>
</dbReference>
<accession>A0A3S2UGS2</accession>
<sequence length="323" mass="36597">MNKILSILFFSLLTTISFAQTEKAFYKTAVNDFEKNYNSDNYEAVFSGFSAEMQNALPLDKTKDFLSGLKQQAGKITQREFLKYEQNYASYKTNFERALFTLNISVDNNSKINGLFIKPFENSSLPKIERNKTKLILPFKEQWTVLWGGDTKELNYHIESQAQKNAFDMLITNDKGKSFKTDGKTNEDYYAFGKDLIAPCDGEIVLVVDGVKDNIPGVLNPVYIPGNTVIIKSVNNEFLFFAHFKQHSIVVKQGQKIKQGQLLGLCGNSGNSSEPHLHFHLQNAEDMNVATGIKCYFDTIQVNGQTKTDYSPVQKDKINNIKK</sequence>
<dbReference type="Gene3D" id="3.10.450.590">
    <property type="match status" value="1"/>
</dbReference>
<evidence type="ECO:0000259" key="3">
    <source>
        <dbReference type="Pfam" id="PF13026"/>
    </source>
</evidence>
<dbReference type="SUPFAM" id="SSF51261">
    <property type="entry name" value="Duplicated hybrid motif"/>
    <property type="match status" value="1"/>
</dbReference>
<dbReference type="OrthoDB" id="9809488at2"/>
<dbReference type="InterPro" id="IPR016047">
    <property type="entry name" value="M23ase_b-sheet_dom"/>
</dbReference>
<feature type="chain" id="PRO_5018766793" evidence="1">
    <location>
        <begin position="20"/>
        <end position="323"/>
    </location>
</feature>
<dbReference type="PANTHER" id="PTHR21666">
    <property type="entry name" value="PEPTIDASE-RELATED"/>
    <property type="match status" value="1"/>
</dbReference>
<dbReference type="InterPro" id="IPR011055">
    <property type="entry name" value="Dup_hybrid_motif"/>
</dbReference>
<dbReference type="Gene3D" id="2.70.70.10">
    <property type="entry name" value="Glucose Permease (Domain IIA)"/>
    <property type="match status" value="1"/>
</dbReference>
<dbReference type="InterPro" id="IPR050570">
    <property type="entry name" value="Cell_wall_metabolism_enzyme"/>
</dbReference>
<reference evidence="4 5" key="1">
    <citation type="submission" date="2019-01" db="EMBL/GenBank/DDBJ databases">
        <authorList>
            <person name="Chen W.-M."/>
        </authorList>
    </citation>
    <scope>NUCLEOTIDE SEQUENCE [LARGE SCALE GENOMIC DNA]</scope>
    <source>
        <strain evidence="4 5">BBQ-12</strain>
    </source>
</reference>
<dbReference type="Pfam" id="PF01551">
    <property type="entry name" value="Peptidase_M23"/>
    <property type="match status" value="1"/>
</dbReference>
<keyword evidence="1" id="KW-0732">Signal</keyword>
<dbReference type="EMBL" id="SACJ01000010">
    <property type="protein sequence ID" value="RVT73449.1"/>
    <property type="molecule type" value="Genomic_DNA"/>
</dbReference>
<dbReference type="GO" id="GO:0004222">
    <property type="term" value="F:metalloendopeptidase activity"/>
    <property type="evidence" value="ECO:0007669"/>
    <property type="project" value="TreeGrafter"/>
</dbReference>
<dbReference type="InterPro" id="IPR024981">
    <property type="entry name" value="DUF3887"/>
</dbReference>
<feature type="signal peptide" evidence="1">
    <location>
        <begin position="1"/>
        <end position="19"/>
    </location>
</feature>
<gene>
    <name evidence="4" type="ORF">EOD40_14490</name>
</gene>
<dbReference type="Proteomes" id="UP000285211">
    <property type="component" value="Unassembled WGS sequence"/>
</dbReference>
<evidence type="ECO:0000256" key="1">
    <source>
        <dbReference type="SAM" id="SignalP"/>
    </source>
</evidence>
<keyword evidence="5" id="KW-1185">Reference proteome</keyword>
<evidence type="ECO:0000313" key="4">
    <source>
        <dbReference type="EMBL" id="RVT73449.1"/>
    </source>
</evidence>
<feature type="domain" description="M23ase beta-sheet core" evidence="2">
    <location>
        <begin position="193"/>
        <end position="284"/>
    </location>
</feature>
<organism evidence="4 5">
    <name type="scientific">Flavobacterium sufflavum</name>
    <dbReference type="NCBI Taxonomy" id="1921138"/>
    <lineage>
        <taxon>Bacteria</taxon>
        <taxon>Pseudomonadati</taxon>
        <taxon>Bacteroidota</taxon>
        <taxon>Flavobacteriia</taxon>
        <taxon>Flavobacteriales</taxon>
        <taxon>Flavobacteriaceae</taxon>
        <taxon>Flavobacterium</taxon>
    </lineage>
</organism>
<evidence type="ECO:0000259" key="2">
    <source>
        <dbReference type="Pfam" id="PF01551"/>
    </source>
</evidence>